<evidence type="ECO:0000256" key="1">
    <source>
        <dbReference type="SAM" id="MobiDB-lite"/>
    </source>
</evidence>
<name>A0ABN3H327_9ACTN</name>
<gene>
    <name evidence="2" type="ORF">GCM10009855_03880</name>
</gene>
<organism evidence="2 3">
    <name type="scientific">Gordonia cholesterolivorans</name>
    <dbReference type="NCBI Taxonomy" id="559625"/>
    <lineage>
        <taxon>Bacteria</taxon>
        <taxon>Bacillati</taxon>
        <taxon>Actinomycetota</taxon>
        <taxon>Actinomycetes</taxon>
        <taxon>Mycobacteriales</taxon>
        <taxon>Gordoniaceae</taxon>
        <taxon>Gordonia</taxon>
    </lineage>
</organism>
<protein>
    <submittedName>
        <fullName evidence="2">Uncharacterized protein</fullName>
    </submittedName>
</protein>
<dbReference type="EMBL" id="BAAARB010000002">
    <property type="protein sequence ID" value="GAA2367843.1"/>
    <property type="molecule type" value="Genomic_DNA"/>
</dbReference>
<feature type="region of interest" description="Disordered" evidence="1">
    <location>
        <begin position="1"/>
        <end position="30"/>
    </location>
</feature>
<sequence>MATTDDRRFSNIMVPSAKHRAGRPAPEPPYSTELLADLHADALEPEVAAHVRSRLAADPHAAQVLAALDRVQTELREHGQSAAPMPDAIAARLDSVIDRLTGG</sequence>
<proteinExistence type="predicted"/>
<evidence type="ECO:0000313" key="3">
    <source>
        <dbReference type="Proteomes" id="UP001501170"/>
    </source>
</evidence>
<dbReference type="Proteomes" id="UP001501170">
    <property type="component" value="Unassembled WGS sequence"/>
</dbReference>
<comment type="caution">
    <text evidence="2">The sequence shown here is derived from an EMBL/GenBank/DDBJ whole genome shotgun (WGS) entry which is preliminary data.</text>
</comment>
<reference evidence="2 3" key="1">
    <citation type="journal article" date="2019" name="Int. J. Syst. Evol. Microbiol.">
        <title>The Global Catalogue of Microorganisms (GCM) 10K type strain sequencing project: providing services to taxonomists for standard genome sequencing and annotation.</title>
        <authorList>
            <consortium name="The Broad Institute Genomics Platform"/>
            <consortium name="The Broad Institute Genome Sequencing Center for Infectious Disease"/>
            <person name="Wu L."/>
            <person name="Ma J."/>
        </authorList>
    </citation>
    <scope>NUCLEOTIDE SEQUENCE [LARGE SCALE GENOMIC DNA]</scope>
    <source>
        <strain evidence="2 3">JCM 16227</strain>
    </source>
</reference>
<accession>A0ABN3H327</accession>
<evidence type="ECO:0000313" key="2">
    <source>
        <dbReference type="EMBL" id="GAA2367843.1"/>
    </source>
</evidence>
<keyword evidence="3" id="KW-1185">Reference proteome</keyword>